<dbReference type="InterPro" id="IPR003018">
    <property type="entry name" value="GAF"/>
</dbReference>
<dbReference type="InterPro" id="IPR029016">
    <property type="entry name" value="GAF-like_dom_sf"/>
</dbReference>
<gene>
    <name evidence="8" type="primary">fis</name>
    <name evidence="8" type="ORF">SOCE26_086260</name>
</gene>
<evidence type="ECO:0000256" key="5">
    <source>
        <dbReference type="ARBA" id="ARBA00023163"/>
    </source>
</evidence>
<dbReference type="InterPro" id="IPR009057">
    <property type="entry name" value="Homeodomain-like_sf"/>
</dbReference>
<accession>A0A2L0F699</accession>
<dbReference type="Gene3D" id="2.60.200.20">
    <property type="match status" value="1"/>
</dbReference>
<dbReference type="SMART" id="SM00065">
    <property type="entry name" value="GAF"/>
    <property type="match status" value="1"/>
</dbReference>
<dbReference type="InterPro" id="IPR002197">
    <property type="entry name" value="HTH_Fis"/>
</dbReference>
<dbReference type="InterPro" id="IPR002078">
    <property type="entry name" value="Sigma_54_int"/>
</dbReference>
<dbReference type="GO" id="GO:0006355">
    <property type="term" value="P:regulation of DNA-templated transcription"/>
    <property type="evidence" value="ECO:0007669"/>
    <property type="project" value="InterPro"/>
</dbReference>
<feature type="region of interest" description="Disordered" evidence="6">
    <location>
        <begin position="629"/>
        <end position="648"/>
    </location>
</feature>
<sequence length="648" mass="70598">MLLSMPTLKYFATEGAPRLYSVHKPVTTIGKALGNDVAIAGAGVLDHHAQIVFDGRDFVLEECERDGEIAINGKKKRRARLVHGDRLQLGGVEVGFSMFAEAPSVHQARLPDDGGAERPAPLQGSSELAGVRKLFAFSEKLINRRSVDELLEAMLDDVIELTHADKGFLLLLEGAEAAADSAAREGTPALAHVGGERKLAVRASRNVRKEAITDAAGGISDSIVRQVIASGRPVIVSDALADTQFGRSDSVIAMKLSSVMCAPLLSQGQIIGALYVGNDKIKHLFDRAQLDLLSIFASQASLILQNAMLLNALRADKAKLVAELHDKKFGEIIGACPSMLEVFRKLQKVAATDISVLITGETGTGKELIARELHRRSQREGGPFVTINCGAIPENLIESELFGHVKGAFTGAIASRPGKFQVADKGTLFLDEIGELPLNLQVKLLRALQERVIFRVGDSKPEKVDIRIVAATNRNLEEEIRTGNFREDLYYRLNVVNLWLPPLRERGDDVLIIAKVLLSKYADELGSPVRGFSPAALAAIKKYSWPGNIRQLENRIKKALVLCDQALLSVEDLDLGPGTETAVMPLEKAKEEFQRRYVLEALERNNGNRTQTARDLGVDPRTIFRYLEKEQNPMPSGAGGVARDPTEA</sequence>
<evidence type="ECO:0000259" key="7">
    <source>
        <dbReference type="PROSITE" id="PS50045"/>
    </source>
</evidence>
<dbReference type="SUPFAM" id="SSF52540">
    <property type="entry name" value="P-loop containing nucleoside triphosphate hydrolases"/>
    <property type="match status" value="1"/>
</dbReference>
<dbReference type="PROSITE" id="PS50045">
    <property type="entry name" value="SIGMA54_INTERACT_4"/>
    <property type="match status" value="1"/>
</dbReference>
<evidence type="ECO:0000256" key="4">
    <source>
        <dbReference type="ARBA" id="ARBA00023125"/>
    </source>
</evidence>
<keyword evidence="2" id="KW-0067">ATP-binding</keyword>
<dbReference type="Pfam" id="PF00498">
    <property type="entry name" value="FHA"/>
    <property type="match status" value="1"/>
</dbReference>
<dbReference type="Pfam" id="PF13185">
    <property type="entry name" value="GAF_2"/>
    <property type="match status" value="1"/>
</dbReference>
<reference evidence="8 9" key="1">
    <citation type="submission" date="2015-09" db="EMBL/GenBank/DDBJ databases">
        <title>Sorangium comparison.</title>
        <authorList>
            <person name="Zaburannyi N."/>
            <person name="Bunk B."/>
            <person name="Overmann J."/>
            <person name="Mueller R."/>
        </authorList>
    </citation>
    <scope>NUCLEOTIDE SEQUENCE [LARGE SCALE GENOMIC DNA]</scope>
    <source>
        <strain evidence="8 9">So ce26</strain>
    </source>
</reference>
<proteinExistence type="predicted"/>
<dbReference type="PROSITE" id="PS00688">
    <property type="entry name" value="SIGMA54_INTERACT_3"/>
    <property type="match status" value="1"/>
</dbReference>
<dbReference type="OrthoDB" id="9802322at2"/>
<feature type="domain" description="Sigma-54 factor interaction" evidence="7">
    <location>
        <begin position="332"/>
        <end position="561"/>
    </location>
</feature>
<dbReference type="Pfam" id="PF00158">
    <property type="entry name" value="Sigma54_activat"/>
    <property type="match status" value="1"/>
</dbReference>
<dbReference type="Pfam" id="PF02954">
    <property type="entry name" value="HTH_8"/>
    <property type="match status" value="1"/>
</dbReference>
<evidence type="ECO:0000256" key="6">
    <source>
        <dbReference type="SAM" id="MobiDB-lite"/>
    </source>
</evidence>
<dbReference type="Proteomes" id="UP000238348">
    <property type="component" value="Chromosome"/>
</dbReference>
<dbReference type="FunFam" id="3.40.50.300:FF:000006">
    <property type="entry name" value="DNA-binding transcriptional regulator NtrC"/>
    <property type="match status" value="1"/>
</dbReference>
<dbReference type="InterPro" id="IPR008984">
    <property type="entry name" value="SMAD_FHA_dom_sf"/>
</dbReference>
<evidence type="ECO:0000256" key="3">
    <source>
        <dbReference type="ARBA" id="ARBA00023015"/>
    </source>
</evidence>
<dbReference type="Gene3D" id="1.10.10.60">
    <property type="entry name" value="Homeodomain-like"/>
    <property type="match status" value="1"/>
</dbReference>
<dbReference type="SMART" id="SM00382">
    <property type="entry name" value="AAA"/>
    <property type="match status" value="1"/>
</dbReference>
<keyword evidence="5" id="KW-0804">Transcription</keyword>
<dbReference type="CDD" id="cd00009">
    <property type="entry name" value="AAA"/>
    <property type="match status" value="1"/>
</dbReference>
<dbReference type="PANTHER" id="PTHR32071">
    <property type="entry name" value="TRANSCRIPTIONAL REGULATORY PROTEIN"/>
    <property type="match status" value="1"/>
</dbReference>
<dbReference type="Gene3D" id="3.30.450.40">
    <property type="match status" value="1"/>
</dbReference>
<dbReference type="CDD" id="cd00060">
    <property type="entry name" value="FHA"/>
    <property type="match status" value="1"/>
</dbReference>
<organism evidence="8 9">
    <name type="scientific">Sorangium cellulosum</name>
    <name type="common">Polyangium cellulosum</name>
    <dbReference type="NCBI Taxonomy" id="56"/>
    <lineage>
        <taxon>Bacteria</taxon>
        <taxon>Pseudomonadati</taxon>
        <taxon>Myxococcota</taxon>
        <taxon>Polyangia</taxon>
        <taxon>Polyangiales</taxon>
        <taxon>Polyangiaceae</taxon>
        <taxon>Sorangium</taxon>
    </lineage>
</organism>
<keyword evidence="3" id="KW-0805">Transcription regulation</keyword>
<name>A0A2L0F699_SORCE</name>
<dbReference type="InterPro" id="IPR025943">
    <property type="entry name" value="Sigma_54_int_dom_ATP-bd_2"/>
</dbReference>
<protein>
    <submittedName>
        <fullName evidence="8">Fis family transcriptional regulator</fullName>
    </submittedName>
</protein>
<evidence type="ECO:0000256" key="1">
    <source>
        <dbReference type="ARBA" id="ARBA00022741"/>
    </source>
</evidence>
<dbReference type="AlphaFoldDB" id="A0A2L0F699"/>
<dbReference type="InterPro" id="IPR058031">
    <property type="entry name" value="AAA_lid_NorR"/>
</dbReference>
<dbReference type="InterPro" id="IPR025944">
    <property type="entry name" value="Sigma_54_int_dom_CS"/>
</dbReference>
<dbReference type="Gene3D" id="3.40.50.300">
    <property type="entry name" value="P-loop containing nucleotide triphosphate hydrolases"/>
    <property type="match status" value="1"/>
</dbReference>
<dbReference type="Gene3D" id="1.10.8.60">
    <property type="match status" value="1"/>
</dbReference>
<dbReference type="InterPro" id="IPR027417">
    <property type="entry name" value="P-loop_NTPase"/>
</dbReference>
<evidence type="ECO:0000313" key="9">
    <source>
        <dbReference type="Proteomes" id="UP000238348"/>
    </source>
</evidence>
<evidence type="ECO:0000313" key="8">
    <source>
        <dbReference type="EMBL" id="AUX47114.1"/>
    </source>
</evidence>
<dbReference type="GO" id="GO:0005524">
    <property type="term" value="F:ATP binding"/>
    <property type="evidence" value="ECO:0007669"/>
    <property type="project" value="UniProtKB-KW"/>
</dbReference>
<keyword evidence="1" id="KW-0547">Nucleotide-binding</keyword>
<dbReference type="InterPro" id="IPR000253">
    <property type="entry name" value="FHA_dom"/>
</dbReference>
<dbReference type="EMBL" id="CP012673">
    <property type="protein sequence ID" value="AUX47114.1"/>
    <property type="molecule type" value="Genomic_DNA"/>
</dbReference>
<dbReference type="SUPFAM" id="SSF55781">
    <property type="entry name" value="GAF domain-like"/>
    <property type="match status" value="1"/>
</dbReference>
<dbReference type="InterPro" id="IPR003593">
    <property type="entry name" value="AAA+_ATPase"/>
</dbReference>
<dbReference type="GO" id="GO:0043565">
    <property type="term" value="F:sequence-specific DNA binding"/>
    <property type="evidence" value="ECO:0007669"/>
    <property type="project" value="InterPro"/>
</dbReference>
<dbReference type="PROSITE" id="PS00675">
    <property type="entry name" value="SIGMA54_INTERACT_1"/>
    <property type="match status" value="1"/>
</dbReference>
<dbReference type="SUPFAM" id="SSF49879">
    <property type="entry name" value="SMAD/FHA domain"/>
    <property type="match status" value="1"/>
</dbReference>
<dbReference type="InterPro" id="IPR025662">
    <property type="entry name" value="Sigma_54_int_dom_ATP-bd_1"/>
</dbReference>
<dbReference type="Pfam" id="PF25601">
    <property type="entry name" value="AAA_lid_14"/>
    <property type="match status" value="1"/>
</dbReference>
<dbReference type="PANTHER" id="PTHR32071:SF113">
    <property type="entry name" value="ALGINATE BIOSYNTHESIS TRANSCRIPTIONAL REGULATORY PROTEIN ALGB"/>
    <property type="match status" value="1"/>
</dbReference>
<evidence type="ECO:0000256" key="2">
    <source>
        <dbReference type="ARBA" id="ARBA00022840"/>
    </source>
</evidence>
<keyword evidence="4" id="KW-0238">DNA-binding</keyword>
<dbReference type="PROSITE" id="PS00676">
    <property type="entry name" value="SIGMA54_INTERACT_2"/>
    <property type="match status" value="1"/>
</dbReference>
<dbReference type="SUPFAM" id="SSF46689">
    <property type="entry name" value="Homeodomain-like"/>
    <property type="match status" value="1"/>
</dbReference>